<dbReference type="PANTHER" id="PTHR22748">
    <property type="entry name" value="AP ENDONUCLEASE"/>
    <property type="match status" value="1"/>
</dbReference>
<feature type="binding site" evidence="12">
    <location>
        <position position="191"/>
    </location>
    <ligand>
        <name>Mg(2+)</name>
        <dbReference type="ChEBI" id="CHEBI:18420"/>
        <label>1</label>
    </ligand>
</feature>
<evidence type="ECO:0000256" key="14">
    <source>
        <dbReference type="PROSITE-ProRule" id="PRU01343"/>
    </source>
</evidence>
<dbReference type="OrthoDB" id="391817at2759"/>
<dbReference type="InterPro" id="IPR020847">
    <property type="entry name" value="AP_endonuclease_F1_BS"/>
</dbReference>
<comment type="cofactor">
    <cofactor evidence="12">
        <name>Mg(2+)</name>
        <dbReference type="ChEBI" id="CHEBI:18420"/>
    </cofactor>
    <cofactor evidence="12">
        <name>Mn(2+)</name>
        <dbReference type="ChEBI" id="CHEBI:29035"/>
    </cofactor>
    <text evidence="12">Probably binds two magnesium or manganese ions per subunit.</text>
</comment>
<dbReference type="GO" id="GO:0008270">
    <property type="term" value="F:zinc ion binding"/>
    <property type="evidence" value="ECO:0007669"/>
    <property type="project" value="UniProtKB-KW"/>
</dbReference>
<evidence type="ECO:0000256" key="1">
    <source>
        <dbReference type="ARBA" id="ARBA00000493"/>
    </source>
</evidence>
<dbReference type="GO" id="GO:0003677">
    <property type="term" value="F:DNA binding"/>
    <property type="evidence" value="ECO:0007669"/>
    <property type="project" value="InterPro"/>
</dbReference>
<dbReference type="InterPro" id="IPR004808">
    <property type="entry name" value="AP_endonuc_1"/>
</dbReference>
<gene>
    <name evidence="17" type="primary">RvY_11555-1</name>
    <name evidence="17" type="synonym">RvY_11555.1</name>
    <name evidence="17" type="ORF">RvY_11555</name>
</gene>
<evidence type="ECO:0000313" key="17">
    <source>
        <dbReference type="EMBL" id="GAV00753.1"/>
    </source>
</evidence>
<dbReference type="SUPFAM" id="SSF56219">
    <property type="entry name" value="DNase I-like"/>
    <property type="match status" value="1"/>
</dbReference>
<feature type="binding site" evidence="12">
    <location>
        <position position="193"/>
    </location>
    <ligand>
        <name>Mg(2+)</name>
        <dbReference type="ChEBI" id="CHEBI:18420"/>
        <label>1</label>
    </ligand>
</feature>
<evidence type="ECO:0000256" key="13">
    <source>
        <dbReference type="PIRSR" id="PIRSR604808-3"/>
    </source>
</evidence>
<feature type="active site" evidence="11">
    <location>
        <position position="150"/>
    </location>
</feature>
<dbReference type="GO" id="GO:0006284">
    <property type="term" value="P:base-excision repair"/>
    <property type="evidence" value="ECO:0007669"/>
    <property type="project" value="TreeGrafter"/>
</dbReference>
<feature type="region of interest" description="Disordered" evidence="15">
    <location>
        <begin position="348"/>
        <end position="378"/>
    </location>
</feature>
<evidence type="ECO:0000259" key="16">
    <source>
        <dbReference type="PROSITE" id="PS51999"/>
    </source>
</evidence>
<dbReference type="GO" id="GO:0003906">
    <property type="term" value="F:DNA-(apurinic or apyrimidinic site) endonuclease activity"/>
    <property type="evidence" value="ECO:0007669"/>
    <property type="project" value="TreeGrafter"/>
</dbReference>
<dbReference type="STRING" id="947166.A0A1D1VKU5"/>
<evidence type="ECO:0000256" key="10">
    <source>
        <dbReference type="ARBA" id="ARBA00023242"/>
    </source>
</evidence>
<dbReference type="EC" id="3.1.11.2" evidence="3"/>
<feature type="binding site" evidence="12">
    <location>
        <position position="308"/>
    </location>
    <ligand>
        <name>Mg(2+)</name>
        <dbReference type="ChEBI" id="CHEBI:18420"/>
        <label>1</label>
    </ligand>
</feature>
<evidence type="ECO:0000256" key="6">
    <source>
        <dbReference type="ARBA" id="ARBA00022771"/>
    </source>
</evidence>
<evidence type="ECO:0000256" key="7">
    <source>
        <dbReference type="ARBA" id="ARBA00022801"/>
    </source>
</evidence>
<evidence type="ECO:0000256" key="3">
    <source>
        <dbReference type="ARBA" id="ARBA00012115"/>
    </source>
</evidence>
<dbReference type="InterPro" id="IPR005135">
    <property type="entry name" value="Endo/exonuclease/phosphatase"/>
</dbReference>
<dbReference type="PROSITE" id="PS51999">
    <property type="entry name" value="ZF_GRF"/>
    <property type="match status" value="1"/>
</dbReference>
<dbReference type="AlphaFoldDB" id="A0A1D1VKU5"/>
<feature type="site" description="Transition state stabilizer" evidence="13">
    <location>
        <position position="193"/>
    </location>
</feature>
<reference evidence="17 18" key="1">
    <citation type="journal article" date="2016" name="Nat. Commun.">
        <title>Extremotolerant tardigrade genome and improved radiotolerance of human cultured cells by tardigrade-unique protein.</title>
        <authorList>
            <person name="Hashimoto T."/>
            <person name="Horikawa D.D."/>
            <person name="Saito Y."/>
            <person name="Kuwahara H."/>
            <person name="Kozuka-Hata H."/>
            <person name="Shin-I T."/>
            <person name="Minakuchi Y."/>
            <person name="Ohishi K."/>
            <person name="Motoyama A."/>
            <person name="Aizu T."/>
            <person name="Enomoto A."/>
            <person name="Kondo K."/>
            <person name="Tanaka S."/>
            <person name="Hara Y."/>
            <person name="Koshikawa S."/>
            <person name="Sagara H."/>
            <person name="Miura T."/>
            <person name="Yokobori S."/>
            <person name="Miyagawa K."/>
            <person name="Suzuki Y."/>
            <person name="Kubo T."/>
            <person name="Oyama M."/>
            <person name="Kohara Y."/>
            <person name="Fujiyama A."/>
            <person name="Arakawa K."/>
            <person name="Katayama T."/>
            <person name="Toyoda A."/>
            <person name="Kunieda T."/>
        </authorList>
    </citation>
    <scope>NUCLEOTIDE SEQUENCE [LARGE SCALE GENOMIC DNA]</scope>
    <source>
        <strain evidence="17 18">YOKOZUNA-1</strain>
    </source>
</reference>
<name>A0A1D1VKU5_RAMVA</name>
<feature type="binding site" evidence="12">
    <location>
        <position position="307"/>
    </location>
    <ligand>
        <name>Mg(2+)</name>
        <dbReference type="ChEBI" id="CHEBI:18420"/>
        <label>1</label>
    </ligand>
</feature>
<organism evidence="17 18">
    <name type="scientific">Ramazzottius varieornatus</name>
    <name type="common">Water bear</name>
    <name type="synonym">Tardigrade</name>
    <dbReference type="NCBI Taxonomy" id="947166"/>
    <lineage>
        <taxon>Eukaryota</taxon>
        <taxon>Metazoa</taxon>
        <taxon>Ecdysozoa</taxon>
        <taxon>Tardigrada</taxon>
        <taxon>Eutardigrada</taxon>
        <taxon>Parachela</taxon>
        <taxon>Hypsibioidea</taxon>
        <taxon>Ramazzottiidae</taxon>
        <taxon>Ramazzottius</taxon>
    </lineage>
</organism>
<keyword evidence="7" id="KW-0378">Hydrolase</keyword>
<dbReference type="Pfam" id="PF06839">
    <property type="entry name" value="Zn_ribbon_GRF"/>
    <property type="match status" value="1"/>
</dbReference>
<feature type="site" description="Interaction with DNA substrate" evidence="13">
    <location>
        <position position="308"/>
    </location>
</feature>
<evidence type="ECO:0000256" key="2">
    <source>
        <dbReference type="ARBA" id="ARBA00007092"/>
    </source>
</evidence>
<evidence type="ECO:0000256" key="11">
    <source>
        <dbReference type="PIRSR" id="PIRSR604808-1"/>
    </source>
</evidence>
<dbReference type="InterPro" id="IPR036691">
    <property type="entry name" value="Endo/exonu/phosph_ase_sf"/>
</dbReference>
<evidence type="ECO:0000256" key="12">
    <source>
        <dbReference type="PIRSR" id="PIRSR604808-2"/>
    </source>
</evidence>
<protein>
    <recommendedName>
        <fullName evidence="4">DNA-(apurinic or apyrimidinic site) endonuclease 2</fullName>
        <ecNumber evidence="3">3.1.11.2</ecNumber>
    </recommendedName>
</protein>
<feature type="binding site" evidence="12">
    <location>
        <position position="7"/>
    </location>
    <ligand>
        <name>Mg(2+)</name>
        <dbReference type="ChEBI" id="CHEBI:18420"/>
        <label>1</label>
    </ligand>
</feature>
<evidence type="ECO:0000256" key="15">
    <source>
        <dbReference type="SAM" id="MobiDB-lite"/>
    </source>
</evidence>
<feature type="binding site" evidence="12">
    <location>
        <position position="34"/>
    </location>
    <ligand>
        <name>Mg(2+)</name>
        <dbReference type="ChEBI" id="CHEBI:18420"/>
        <label>1</label>
    </ligand>
</feature>
<dbReference type="EMBL" id="BDGG01000006">
    <property type="protein sequence ID" value="GAV00753.1"/>
    <property type="molecule type" value="Genomic_DNA"/>
</dbReference>
<dbReference type="PROSITE" id="PS00726">
    <property type="entry name" value="AP_NUCLEASE_F1_1"/>
    <property type="match status" value="1"/>
</dbReference>
<comment type="caution">
    <text evidence="17">The sequence shown here is derived from an EMBL/GenBank/DDBJ whole genome shotgun (WGS) entry which is preliminary data.</text>
</comment>
<comment type="similarity">
    <text evidence="2">Belongs to the DNA repair enzymes AP/ExoA family.</text>
</comment>
<dbReference type="InterPro" id="IPR010666">
    <property type="entry name" value="Znf_GRF"/>
</dbReference>
<feature type="active site" description="Proton acceptor" evidence="11">
    <location>
        <position position="308"/>
    </location>
</feature>
<dbReference type="PROSITE" id="PS51435">
    <property type="entry name" value="AP_NUCLEASE_F1_4"/>
    <property type="match status" value="1"/>
</dbReference>
<dbReference type="GO" id="GO:0005634">
    <property type="term" value="C:nucleus"/>
    <property type="evidence" value="ECO:0007669"/>
    <property type="project" value="TreeGrafter"/>
</dbReference>
<evidence type="ECO:0000256" key="5">
    <source>
        <dbReference type="ARBA" id="ARBA00022723"/>
    </source>
</evidence>
<keyword evidence="9 12" id="KW-0460">Magnesium</keyword>
<feature type="site" description="Important for catalytic activity" evidence="13">
    <location>
        <position position="281"/>
    </location>
</feature>
<sequence length="575" mass="64357">MKIVTWNINGIRTARGPLKSLLDSFDADVICLQETKVARSMLDQTIAEVDGYSAYFSCSRKRGGYSGVATYCRDAVRPVAAEEGISGYYASLVPSAWNDKVGCYGAVGEELPAEQQRLDEEGRVIITEHAFDEKDGERIQRKSVCIFNVYCPRVAPDREDRKDYKIWFCQMLQARVEALLAHGKHVMVVGDMNISHRPIDTCDCSKVDWAIAPPRLWLNSFLFEATRDSPSTNLTADYQSAEPGHRMIDTFRYQHPTRRKAYTCWSVMTGARSLNYGTRIDYILADVLFVKDYFRDCDILPEINGSDHCPVRADFDVEVVPAERLPSHCAKYMPEFSGKQQKIPSFFQKLGNDPTSQQSTSDEVSEVDRGETASLVDPPNKKLRLEDTISLTNQSVGKMFSKVKNNSKKSLPVSKLSSAKISAGQKTLADFFVKKQVPIVQKYEQQGKLAVPDDTEIVESGALSSLDSSVSLNASETTVVEFLAQEEKDRTEKAERAATQWKSLLRGPDPMPLCSGHKEPCILKTVNKQGPNRKRQFYMCARPEGEKNDVNARCGFFKWVGNAAKPAEARSALVK</sequence>
<evidence type="ECO:0000256" key="4">
    <source>
        <dbReference type="ARBA" id="ARBA00013541"/>
    </source>
</evidence>
<accession>A0A1D1VKU5</accession>
<feature type="active site" description="Proton donor/acceptor" evidence="11">
    <location>
        <position position="191"/>
    </location>
</feature>
<evidence type="ECO:0000256" key="9">
    <source>
        <dbReference type="ARBA" id="ARBA00022842"/>
    </source>
</evidence>
<keyword evidence="12" id="KW-0464">Manganese</keyword>
<keyword evidence="8" id="KW-0862">Zinc</keyword>
<dbReference type="Pfam" id="PF03372">
    <property type="entry name" value="Exo_endo_phos"/>
    <property type="match status" value="1"/>
</dbReference>
<dbReference type="GO" id="GO:0008311">
    <property type="term" value="F:double-stranded DNA 3'-5' DNA exonuclease activity"/>
    <property type="evidence" value="ECO:0007669"/>
    <property type="project" value="UniProtKB-EC"/>
</dbReference>
<dbReference type="CDD" id="cd09088">
    <property type="entry name" value="Ape2-like_AP-endo"/>
    <property type="match status" value="1"/>
</dbReference>
<evidence type="ECO:0000256" key="8">
    <source>
        <dbReference type="ARBA" id="ARBA00022833"/>
    </source>
</evidence>
<comment type="catalytic activity">
    <reaction evidence="1">
        <text>Exonucleolytic cleavage in the 3'- to 5'-direction to yield nucleoside 5'-phosphates.</text>
        <dbReference type="EC" id="3.1.11.2"/>
    </reaction>
</comment>
<keyword evidence="18" id="KW-1185">Reference proteome</keyword>
<dbReference type="Proteomes" id="UP000186922">
    <property type="component" value="Unassembled WGS sequence"/>
</dbReference>
<keyword evidence="10" id="KW-0539">Nucleus</keyword>
<evidence type="ECO:0000313" key="18">
    <source>
        <dbReference type="Proteomes" id="UP000186922"/>
    </source>
</evidence>
<dbReference type="Gene3D" id="3.60.10.10">
    <property type="entry name" value="Endonuclease/exonuclease/phosphatase"/>
    <property type="match status" value="1"/>
</dbReference>
<dbReference type="GO" id="GO:0008081">
    <property type="term" value="F:phosphoric diester hydrolase activity"/>
    <property type="evidence" value="ECO:0007669"/>
    <property type="project" value="TreeGrafter"/>
</dbReference>
<proteinExistence type="inferred from homology"/>
<dbReference type="PANTHER" id="PTHR22748:SF4">
    <property type="entry name" value="DNA-(APURINIC OR APYRIMIDINIC SITE) ENDONUCLEASE 2"/>
    <property type="match status" value="1"/>
</dbReference>
<feature type="compositionally biased region" description="Polar residues" evidence="15">
    <location>
        <begin position="353"/>
        <end position="362"/>
    </location>
</feature>
<feature type="domain" description="GRF-type" evidence="16">
    <location>
        <begin position="514"/>
        <end position="563"/>
    </location>
</feature>
<keyword evidence="6 14" id="KW-0863">Zinc-finger</keyword>
<keyword evidence="5 12" id="KW-0479">Metal-binding</keyword>